<comment type="function">
    <text evidence="1 8">Located at the back of the 30S subunit body where it stabilizes the conformation of the head with respect to the body.</text>
</comment>
<gene>
    <name evidence="8" type="primary">rpsE</name>
    <name evidence="12" type="ORF">A3G33_09205</name>
</gene>
<dbReference type="Pfam" id="PF03719">
    <property type="entry name" value="Ribosomal_S5_C"/>
    <property type="match status" value="1"/>
</dbReference>
<feature type="domain" description="S5 DRBM" evidence="11">
    <location>
        <begin position="1"/>
        <end position="63"/>
    </location>
</feature>
<keyword evidence="4 8" id="KW-0694">RNA-binding</keyword>
<feature type="compositionally biased region" description="Basic and acidic residues" evidence="10">
    <location>
        <begin position="157"/>
        <end position="168"/>
    </location>
</feature>
<comment type="domain">
    <text evidence="8">The N-terminal domain interacts with the head of the 30S subunit; the C-terminal domain interacts with the body and contacts protein S4. The interaction surface between S4 and S5 is involved in control of translational fidelity.</text>
</comment>
<dbReference type="HAMAP" id="MF_01307_B">
    <property type="entry name" value="Ribosomal_uS5_B"/>
    <property type="match status" value="1"/>
</dbReference>
<dbReference type="GO" id="GO:0005737">
    <property type="term" value="C:cytoplasm"/>
    <property type="evidence" value="ECO:0007669"/>
    <property type="project" value="UniProtKB-ARBA"/>
</dbReference>
<dbReference type="InterPro" id="IPR020568">
    <property type="entry name" value="Ribosomal_Su5_D2-typ_SF"/>
</dbReference>
<comment type="caution">
    <text evidence="12">The sequence shown here is derived from an EMBL/GenBank/DDBJ whole genome shotgun (WGS) entry which is preliminary data.</text>
</comment>
<keyword evidence="5 8" id="KW-0689">Ribosomal protein</keyword>
<feature type="region of interest" description="Disordered" evidence="10">
    <location>
        <begin position="146"/>
        <end position="168"/>
    </location>
</feature>
<evidence type="ECO:0000259" key="11">
    <source>
        <dbReference type="PROSITE" id="PS50881"/>
    </source>
</evidence>
<dbReference type="PANTHER" id="PTHR48277">
    <property type="entry name" value="MITOCHONDRIAL RIBOSOMAL PROTEIN S5"/>
    <property type="match status" value="1"/>
</dbReference>
<dbReference type="SUPFAM" id="SSF54211">
    <property type="entry name" value="Ribosomal protein S5 domain 2-like"/>
    <property type="match status" value="1"/>
</dbReference>
<dbReference type="Proteomes" id="UP000178187">
    <property type="component" value="Unassembled WGS sequence"/>
</dbReference>
<keyword evidence="6 8" id="KW-0687">Ribonucleoprotein</keyword>
<dbReference type="PROSITE" id="PS50881">
    <property type="entry name" value="S5_DSRBD"/>
    <property type="match status" value="1"/>
</dbReference>
<name>A0A1G1L025_9BACT</name>
<dbReference type="PANTHER" id="PTHR48277:SF1">
    <property type="entry name" value="MITOCHONDRIAL RIBOSOMAL PROTEIN S5"/>
    <property type="match status" value="1"/>
</dbReference>
<dbReference type="Gene3D" id="3.30.230.10">
    <property type="match status" value="1"/>
</dbReference>
<evidence type="ECO:0000256" key="1">
    <source>
        <dbReference type="ARBA" id="ARBA00003093"/>
    </source>
</evidence>
<evidence type="ECO:0000256" key="9">
    <source>
        <dbReference type="RuleBase" id="RU003823"/>
    </source>
</evidence>
<dbReference type="GO" id="GO:0015935">
    <property type="term" value="C:small ribosomal subunit"/>
    <property type="evidence" value="ECO:0007669"/>
    <property type="project" value="InterPro"/>
</dbReference>
<evidence type="ECO:0000256" key="10">
    <source>
        <dbReference type="SAM" id="MobiDB-lite"/>
    </source>
</evidence>
<comment type="subunit">
    <text evidence="8">Part of the 30S ribosomal subunit. Contacts proteins S4 and S8.</text>
</comment>
<dbReference type="Pfam" id="PF00333">
    <property type="entry name" value="Ribosomal_S5"/>
    <property type="match status" value="1"/>
</dbReference>
<organism evidence="12 13">
    <name type="scientific">Candidatus Danuiimicrobium aquiferis</name>
    <dbReference type="NCBI Taxonomy" id="1801832"/>
    <lineage>
        <taxon>Bacteria</taxon>
        <taxon>Pseudomonadati</taxon>
        <taxon>Candidatus Omnitrophota</taxon>
        <taxon>Candidatus Danuiimicrobium</taxon>
    </lineage>
</organism>
<evidence type="ECO:0000256" key="2">
    <source>
        <dbReference type="ARBA" id="ARBA00008945"/>
    </source>
</evidence>
<evidence type="ECO:0000256" key="7">
    <source>
        <dbReference type="ARBA" id="ARBA00035255"/>
    </source>
</evidence>
<dbReference type="NCBIfam" id="TIGR01021">
    <property type="entry name" value="rpsE_bact"/>
    <property type="match status" value="1"/>
</dbReference>
<dbReference type="EMBL" id="MHFR01000033">
    <property type="protein sequence ID" value="OGW98497.1"/>
    <property type="molecule type" value="Genomic_DNA"/>
</dbReference>
<dbReference type="InterPro" id="IPR013810">
    <property type="entry name" value="Ribosomal_uS5_N"/>
</dbReference>
<dbReference type="InterPro" id="IPR014721">
    <property type="entry name" value="Ribsml_uS5_D2-typ_fold_subgr"/>
</dbReference>
<dbReference type="InterPro" id="IPR005712">
    <property type="entry name" value="Ribosomal_uS5_bac-type"/>
</dbReference>
<evidence type="ECO:0000256" key="8">
    <source>
        <dbReference type="HAMAP-Rule" id="MF_01307"/>
    </source>
</evidence>
<keyword evidence="3 8" id="KW-0699">rRNA-binding</keyword>
<accession>A0A1G1L025</accession>
<dbReference type="Gene3D" id="3.30.160.20">
    <property type="match status" value="1"/>
</dbReference>
<dbReference type="InterPro" id="IPR005324">
    <property type="entry name" value="Ribosomal_uS5_C"/>
</dbReference>
<protein>
    <recommendedName>
        <fullName evidence="7 8">Small ribosomal subunit protein uS5</fullName>
    </recommendedName>
</protein>
<proteinExistence type="inferred from homology"/>
<evidence type="ECO:0000256" key="3">
    <source>
        <dbReference type="ARBA" id="ARBA00022730"/>
    </source>
</evidence>
<sequence>MEKVIQINRIAKVVKGGRRFSFSALVVVGDGNGNFGYALEKASEVSDAIRKSLKAARKKLYPIRLKGTTIPHEVIGEYGAARVILKPASDGTGVIAGGSVRALCECAGIKNILTKSLGSDNAINVLKATIDGFDRLRDIGGDAAVGTQPVVQGEPVEGEKISESEKTL</sequence>
<evidence type="ECO:0000256" key="4">
    <source>
        <dbReference type="ARBA" id="ARBA00022884"/>
    </source>
</evidence>
<dbReference type="GO" id="GO:0003735">
    <property type="term" value="F:structural constituent of ribosome"/>
    <property type="evidence" value="ECO:0007669"/>
    <property type="project" value="UniProtKB-UniRule"/>
</dbReference>
<evidence type="ECO:0000256" key="6">
    <source>
        <dbReference type="ARBA" id="ARBA00023274"/>
    </source>
</evidence>
<comment type="function">
    <text evidence="8">With S4 and S12 plays an important role in translational accuracy.</text>
</comment>
<evidence type="ECO:0000313" key="12">
    <source>
        <dbReference type="EMBL" id="OGW98497.1"/>
    </source>
</evidence>
<dbReference type="GO" id="GO:0019843">
    <property type="term" value="F:rRNA binding"/>
    <property type="evidence" value="ECO:0007669"/>
    <property type="project" value="UniProtKB-UniRule"/>
</dbReference>
<dbReference type="FunFam" id="3.30.230.10:FF:000002">
    <property type="entry name" value="30S ribosomal protein S5"/>
    <property type="match status" value="1"/>
</dbReference>
<comment type="similarity">
    <text evidence="2 8 9">Belongs to the universal ribosomal protein uS5 family.</text>
</comment>
<dbReference type="GO" id="GO:0006412">
    <property type="term" value="P:translation"/>
    <property type="evidence" value="ECO:0007669"/>
    <property type="project" value="UniProtKB-UniRule"/>
</dbReference>
<reference evidence="12 13" key="1">
    <citation type="journal article" date="2016" name="Nat. Commun.">
        <title>Thousands of microbial genomes shed light on interconnected biogeochemical processes in an aquifer system.</title>
        <authorList>
            <person name="Anantharaman K."/>
            <person name="Brown C.T."/>
            <person name="Hug L.A."/>
            <person name="Sharon I."/>
            <person name="Castelle C.J."/>
            <person name="Probst A.J."/>
            <person name="Thomas B.C."/>
            <person name="Singh A."/>
            <person name="Wilkins M.J."/>
            <person name="Karaoz U."/>
            <person name="Brodie E.L."/>
            <person name="Williams K.H."/>
            <person name="Hubbard S.S."/>
            <person name="Banfield J.F."/>
        </authorList>
    </citation>
    <scope>NUCLEOTIDE SEQUENCE [LARGE SCALE GENOMIC DNA]</scope>
</reference>
<dbReference type="InterPro" id="IPR000851">
    <property type="entry name" value="Ribosomal_uS5"/>
</dbReference>
<evidence type="ECO:0000313" key="13">
    <source>
        <dbReference type="Proteomes" id="UP000178187"/>
    </source>
</evidence>
<dbReference type="AlphaFoldDB" id="A0A1G1L025"/>
<dbReference type="SUPFAM" id="SSF54768">
    <property type="entry name" value="dsRNA-binding domain-like"/>
    <property type="match status" value="1"/>
</dbReference>
<evidence type="ECO:0000256" key="5">
    <source>
        <dbReference type="ARBA" id="ARBA00022980"/>
    </source>
</evidence>